<keyword evidence="1" id="KW-0472">Membrane</keyword>
<evidence type="ECO:0000313" key="2">
    <source>
        <dbReference type="EMBL" id="SHM77513.1"/>
    </source>
</evidence>
<gene>
    <name evidence="2" type="ORF">SAMN02746066_03269</name>
</gene>
<proteinExistence type="predicted"/>
<protein>
    <submittedName>
        <fullName evidence="2">Uncharacterized protein</fullName>
    </submittedName>
</protein>
<sequence length="45" mass="5361">MDVAINITLDYIYQALRNANYILLGILIVYIINTIFKIYTYFKNK</sequence>
<organism evidence="2 3">
    <name type="scientific">Anaerosporobacter mobilis DSM 15930</name>
    <dbReference type="NCBI Taxonomy" id="1120996"/>
    <lineage>
        <taxon>Bacteria</taxon>
        <taxon>Bacillati</taxon>
        <taxon>Bacillota</taxon>
        <taxon>Clostridia</taxon>
        <taxon>Lachnospirales</taxon>
        <taxon>Lachnospiraceae</taxon>
        <taxon>Anaerosporobacter</taxon>
    </lineage>
</organism>
<evidence type="ECO:0000313" key="3">
    <source>
        <dbReference type="Proteomes" id="UP000184038"/>
    </source>
</evidence>
<accession>A0A1M7LH59</accession>
<dbReference type="Proteomes" id="UP000184038">
    <property type="component" value="Unassembled WGS sequence"/>
</dbReference>
<feature type="transmembrane region" description="Helical" evidence="1">
    <location>
        <begin position="21"/>
        <end position="42"/>
    </location>
</feature>
<keyword evidence="1" id="KW-0812">Transmembrane</keyword>
<dbReference type="STRING" id="1120996.SAMN02746066_03269"/>
<evidence type="ECO:0000256" key="1">
    <source>
        <dbReference type="SAM" id="Phobius"/>
    </source>
</evidence>
<dbReference type="AlphaFoldDB" id="A0A1M7LH59"/>
<keyword evidence="3" id="KW-1185">Reference proteome</keyword>
<keyword evidence="1" id="KW-1133">Transmembrane helix</keyword>
<dbReference type="EMBL" id="FRCP01000016">
    <property type="protein sequence ID" value="SHM77513.1"/>
    <property type="molecule type" value="Genomic_DNA"/>
</dbReference>
<name>A0A1M7LH59_9FIRM</name>
<reference evidence="2 3" key="1">
    <citation type="submission" date="2016-11" db="EMBL/GenBank/DDBJ databases">
        <authorList>
            <person name="Jaros S."/>
            <person name="Januszkiewicz K."/>
            <person name="Wedrychowicz H."/>
        </authorList>
    </citation>
    <scope>NUCLEOTIDE SEQUENCE [LARGE SCALE GENOMIC DNA]</scope>
    <source>
        <strain evidence="2 3">DSM 15930</strain>
    </source>
</reference>